<gene>
    <name evidence="3" type="ORF">CCAM_LOCUS266</name>
</gene>
<evidence type="ECO:0000313" key="3">
    <source>
        <dbReference type="EMBL" id="VFQ58490.1"/>
    </source>
</evidence>
<dbReference type="AlphaFoldDB" id="A0A484JZE6"/>
<name>A0A484JZE6_9ASTE</name>
<organism evidence="3 4">
    <name type="scientific">Cuscuta campestris</name>
    <dbReference type="NCBI Taxonomy" id="132261"/>
    <lineage>
        <taxon>Eukaryota</taxon>
        <taxon>Viridiplantae</taxon>
        <taxon>Streptophyta</taxon>
        <taxon>Embryophyta</taxon>
        <taxon>Tracheophyta</taxon>
        <taxon>Spermatophyta</taxon>
        <taxon>Magnoliopsida</taxon>
        <taxon>eudicotyledons</taxon>
        <taxon>Gunneridae</taxon>
        <taxon>Pentapetalae</taxon>
        <taxon>asterids</taxon>
        <taxon>lamiids</taxon>
        <taxon>Solanales</taxon>
        <taxon>Convolvulaceae</taxon>
        <taxon>Cuscuteae</taxon>
        <taxon>Cuscuta</taxon>
        <taxon>Cuscuta subgen. Grammica</taxon>
        <taxon>Cuscuta sect. Cleistogrammica</taxon>
    </lineage>
</organism>
<dbReference type="EMBL" id="OOIL02000001">
    <property type="protein sequence ID" value="VFQ58490.1"/>
    <property type="molecule type" value="Genomic_DNA"/>
</dbReference>
<feature type="repeat" description="PPR" evidence="2">
    <location>
        <begin position="81"/>
        <end position="115"/>
    </location>
</feature>
<feature type="repeat" description="PPR" evidence="2">
    <location>
        <begin position="378"/>
        <end position="412"/>
    </location>
</feature>
<dbReference type="Pfam" id="PF01535">
    <property type="entry name" value="PPR"/>
    <property type="match status" value="2"/>
</dbReference>
<dbReference type="Proteomes" id="UP000595140">
    <property type="component" value="Unassembled WGS sequence"/>
</dbReference>
<dbReference type="Gene3D" id="1.25.40.10">
    <property type="entry name" value="Tetratricopeptide repeat domain"/>
    <property type="match status" value="4"/>
</dbReference>
<dbReference type="Pfam" id="PF12854">
    <property type="entry name" value="PPR_1"/>
    <property type="match status" value="1"/>
</dbReference>
<proteinExistence type="predicted"/>
<dbReference type="InterPro" id="IPR046960">
    <property type="entry name" value="PPR_At4g14850-like_plant"/>
</dbReference>
<keyword evidence="1" id="KW-0677">Repeat</keyword>
<evidence type="ECO:0000256" key="2">
    <source>
        <dbReference type="PROSITE-ProRule" id="PRU00708"/>
    </source>
</evidence>
<feature type="repeat" description="PPR" evidence="2">
    <location>
        <begin position="181"/>
        <end position="215"/>
    </location>
</feature>
<protein>
    <recommendedName>
        <fullName evidence="5">Pentacotripeptide-repeat region of PRORP domain-containing protein</fullName>
    </recommendedName>
</protein>
<dbReference type="NCBIfam" id="TIGR00756">
    <property type="entry name" value="PPR"/>
    <property type="match status" value="7"/>
</dbReference>
<sequence length="665" mass="74270">MQMPTSLRAPTWVTDRSLLDQKFSDLHKCRDVNHLKQLHAIVYRFNLHQDPFVATKLVAAFSLCSHIELAVRIFSQVEKPSVHLYNAAIKACAVDSRPSEAFYVFSQMQCRGVPPDNLTYSYLLKLCSDELWLNTVRTIHALFEKKRFDSDPILCNSLIDAYSRCGICSAKRLFWGMDRRDVVSWNSMIGGFLKAGDLSEARKLFDVMPERDTVSWNTMLDGCVKGGQMNLAYELFDKMPCRDVVSWSTMISGYCKAGDLEMARAFFDKMPSKNEVTWTIMITGYAEMGLAKEAVELYAQLEKSGLSLDPRVFVSILAACADSRMLGLGKKVHRSIKKSCFNNTNSNTRVRNALIDMYAKCGSLSKALIVFNNTIKKDLVSWNSMIHGLAVHGHGKKALELFSVMENEGFVPNEVTFVALLSACSHASLVDEGLSIFNSLRSRYGVVPQVQHFGCMIDLLGRGGHLKDAFALALNMPMEPNIKIWHSLLGACQMHNDVGFPPHVREYLAEFGRGVTSDARLAIDIGLEKPCGVGSIELMESDHPKSAEQIGKPIKVNKDYLTNAMCTLSVREYNGVALPKYHSVACAGSGLGGKSRSFSGESMQMPTSLRAPARVSDRSLLDRKFSDLHKCRDVNHLKQLHAIVYRFNLHQEDPFVATKLVAAFR</sequence>
<evidence type="ECO:0000313" key="4">
    <source>
        <dbReference type="Proteomes" id="UP000595140"/>
    </source>
</evidence>
<dbReference type="InterPro" id="IPR011990">
    <property type="entry name" value="TPR-like_helical_dom_sf"/>
</dbReference>
<dbReference type="GO" id="GO:0003723">
    <property type="term" value="F:RNA binding"/>
    <property type="evidence" value="ECO:0007669"/>
    <property type="project" value="InterPro"/>
</dbReference>
<dbReference type="GO" id="GO:0009451">
    <property type="term" value="P:RNA modification"/>
    <property type="evidence" value="ECO:0007669"/>
    <property type="project" value="InterPro"/>
</dbReference>
<reference evidence="3 4" key="1">
    <citation type="submission" date="2018-04" db="EMBL/GenBank/DDBJ databases">
        <authorList>
            <person name="Vogel A."/>
        </authorList>
    </citation>
    <scope>NUCLEOTIDE SEQUENCE [LARGE SCALE GENOMIC DNA]</scope>
</reference>
<dbReference type="PANTHER" id="PTHR47926">
    <property type="entry name" value="PENTATRICOPEPTIDE REPEAT-CONTAINING PROTEIN"/>
    <property type="match status" value="1"/>
</dbReference>
<keyword evidence="4" id="KW-1185">Reference proteome</keyword>
<dbReference type="OrthoDB" id="185373at2759"/>
<dbReference type="FunFam" id="1.25.40.10:FF:000125">
    <property type="entry name" value="Pentatricopeptide repeat-containing protein"/>
    <property type="match status" value="1"/>
</dbReference>
<dbReference type="Pfam" id="PF13041">
    <property type="entry name" value="PPR_2"/>
    <property type="match status" value="3"/>
</dbReference>
<dbReference type="PROSITE" id="PS51375">
    <property type="entry name" value="PPR"/>
    <property type="match status" value="4"/>
</dbReference>
<dbReference type="GO" id="GO:0048731">
    <property type="term" value="P:system development"/>
    <property type="evidence" value="ECO:0007669"/>
    <property type="project" value="UniProtKB-ARBA"/>
</dbReference>
<evidence type="ECO:0008006" key="5">
    <source>
        <dbReference type="Google" id="ProtNLM"/>
    </source>
</evidence>
<dbReference type="PANTHER" id="PTHR47926:SF413">
    <property type="entry name" value="REPEAT (TPR)-LIKE SUPERFAMILY PROTEIN, PUTATIVE-RELATED"/>
    <property type="match status" value="1"/>
</dbReference>
<dbReference type="FunFam" id="1.25.40.10:FF:000090">
    <property type="entry name" value="Pentatricopeptide repeat-containing protein, chloroplastic"/>
    <property type="match status" value="1"/>
</dbReference>
<accession>A0A484JZE6</accession>
<feature type="repeat" description="PPR" evidence="2">
    <location>
        <begin position="243"/>
        <end position="277"/>
    </location>
</feature>
<evidence type="ECO:0000256" key="1">
    <source>
        <dbReference type="ARBA" id="ARBA00022737"/>
    </source>
</evidence>
<dbReference type="InterPro" id="IPR002885">
    <property type="entry name" value="PPR_rpt"/>
</dbReference>